<name>A0A448WGM1_9PLAT</name>
<evidence type="ECO:0000256" key="1">
    <source>
        <dbReference type="SAM" id="MobiDB-lite"/>
    </source>
</evidence>
<comment type="caution">
    <text evidence="2">The sequence shown here is derived from an EMBL/GenBank/DDBJ whole genome shotgun (WGS) entry which is preliminary data.</text>
</comment>
<gene>
    <name evidence="2" type="ORF">PXEA_LOCUS4560</name>
</gene>
<accession>A0A448WGM1</accession>
<reference evidence="2" key="1">
    <citation type="submission" date="2018-11" db="EMBL/GenBank/DDBJ databases">
        <authorList>
            <consortium name="Pathogen Informatics"/>
        </authorList>
    </citation>
    <scope>NUCLEOTIDE SEQUENCE</scope>
</reference>
<feature type="region of interest" description="Disordered" evidence="1">
    <location>
        <begin position="328"/>
        <end position="349"/>
    </location>
</feature>
<dbReference type="Proteomes" id="UP000784294">
    <property type="component" value="Unassembled WGS sequence"/>
</dbReference>
<feature type="compositionally biased region" description="Acidic residues" evidence="1">
    <location>
        <begin position="489"/>
        <end position="503"/>
    </location>
</feature>
<keyword evidence="3" id="KW-1185">Reference proteome</keyword>
<feature type="compositionally biased region" description="Polar residues" evidence="1">
    <location>
        <begin position="157"/>
        <end position="167"/>
    </location>
</feature>
<dbReference type="AlphaFoldDB" id="A0A448WGM1"/>
<proteinExistence type="predicted"/>
<sequence length="559" mass="60609">MYILFSIQDLQQGLECLLSRAVCTHRFYIKPYAQQNSPKGNSSKAIKYTQDDLKSIEHGLVTKDKAEFLTEHQMKDVDDDDNKEEELANNGIPTKDRLKAITPIILTSFARLPIPSNVTPPPSMIVRQHPAPLTQSQIAGLSIMPTSIARPHRPRNTSRSVTSNHDYTSVHEKPVVSKETVSDIGHAVETKSSNLVSSLARRKKGEGNDDEKEEVEADEESVILGAFVLRDSEGCLVRNQDGLIERISLCHKQYDISSTVALEPAELAELIHAPKAIIPFLLSPPRDNSLSTTSSAFPSSTKLSVYRLSDEGEWREWTNVYTVGVPPRPTDSTCGSRDEGQSGGQGCAAGNLEALGGGLSDEASTSMASATSVAASRADFASANLALTRAQHVEEKERRRSLANKFCLSETAFELFHWLDPTSMQVLHTELVDVISGATTGESAVVSPGRRSKRALPTKSPIKRFGSSSNSLVNPSTTMPGVGGHNDRGDDEGEEEAEAEGEETVQWRVGPYELMDVIRFTLCSLEAQVSSSLIAPISGVVGQPFGHKSSPPDSPNSCS</sequence>
<organism evidence="2 3">
    <name type="scientific">Protopolystoma xenopodis</name>
    <dbReference type="NCBI Taxonomy" id="117903"/>
    <lineage>
        <taxon>Eukaryota</taxon>
        <taxon>Metazoa</taxon>
        <taxon>Spiralia</taxon>
        <taxon>Lophotrochozoa</taxon>
        <taxon>Platyhelminthes</taxon>
        <taxon>Monogenea</taxon>
        <taxon>Polyopisthocotylea</taxon>
        <taxon>Polystomatidea</taxon>
        <taxon>Polystomatidae</taxon>
        <taxon>Protopolystoma</taxon>
    </lineage>
</organism>
<dbReference type="OrthoDB" id="6284391at2759"/>
<feature type="region of interest" description="Disordered" evidence="1">
    <location>
        <begin position="148"/>
        <end position="172"/>
    </location>
</feature>
<evidence type="ECO:0000313" key="3">
    <source>
        <dbReference type="Proteomes" id="UP000784294"/>
    </source>
</evidence>
<feature type="region of interest" description="Disordered" evidence="1">
    <location>
        <begin position="448"/>
        <end position="503"/>
    </location>
</feature>
<protein>
    <submittedName>
        <fullName evidence="2">Uncharacterized protein</fullName>
    </submittedName>
</protein>
<feature type="compositionally biased region" description="Polar residues" evidence="1">
    <location>
        <begin position="466"/>
        <end position="479"/>
    </location>
</feature>
<evidence type="ECO:0000313" key="2">
    <source>
        <dbReference type="EMBL" id="VEL11120.1"/>
    </source>
</evidence>
<dbReference type="EMBL" id="CAAALY010010891">
    <property type="protein sequence ID" value="VEL11120.1"/>
    <property type="molecule type" value="Genomic_DNA"/>
</dbReference>